<comment type="pathway">
    <text evidence="9">Alkene biosynthesis; ethylene biosynthesis via S-adenosyl-L-methionine; ethylene from S-adenosyl-L-methionine: step 2/2.</text>
</comment>
<dbReference type="EMBL" id="RWGY01000039">
    <property type="protein sequence ID" value="TVU07953.1"/>
    <property type="molecule type" value="Genomic_DNA"/>
</dbReference>
<keyword evidence="5" id="KW-0847">Vitamin C</keyword>
<feature type="non-terminal residue" evidence="16">
    <location>
        <position position="1"/>
    </location>
</feature>
<evidence type="ECO:0000256" key="4">
    <source>
        <dbReference type="ARBA" id="ARBA00022723"/>
    </source>
</evidence>
<reference evidence="16 17" key="1">
    <citation type="journal article" date="2019" name="Sci. Rep.">
        <title>A high-quality genome of Eragrostis curvula grass provides insights into Poaceae evolution and supports new strategies to enhance forage quality.</title>
        <authorList>
            <person name="Carballo J."/>
            <person name="Santos B.A.C.M."/>
            <person name="Zappacosta D."/>
            <person name="Garbus I."/>
            <person name="Selva J.P."/>
            <person name="Gallo C.A."/>
            <person name="Diaz A."/>
            <person name="Albertini E."/>
            <person name="Caccamo M."/>
            <person name="Echenique V."/>
        </authorList>
    </citation>
    <scope>NUCLEOTIDE SEQUENCE [LARGE SCALE GENOMIC DNA]</scope>
    <source>
        <strain evidence="17">cv. Victoria</strain>
        <tissue evidence="16">Leaf</tissue>
    </source>
</reference>
<evidence type="ECO:0000256" key="13">
    <source>
        <dbReference type="ARBA" id="ARBA00069667"/>
    </source>
</evidence>
<dbReference type="InterPro" id="IPR050295">
    <property type="entry name" value="Plant_2OG-oxidoreductases"/>
</dbReference>
<accession>A0A5J9T9D7</accession>
<comment type="similarity">
    <text evidence="2 14">Belongs to the iron/ascorbate-dependent oxidoreductase family.</text>
</comment>
<sequence length="329" mass="37967">MEIPVIKMDELYGEKRTETLSRLHDACAQWGFFWLENHEVNEELMHMMKVLVNKHYEHNMEKSFYNSEKAKTLAYEKAASNVDWECSFMYRHRPKSNSHDIPEVFRTTICDYAEELVKVAEKLAEVMSENLGLEKDYLKRAFSEPSVGIKVAKYPRCSHPNLVMGLREHTDAGGIILLFQDDLVPGLEFMKDGKWVQIPPTKDNRIFVNLGDQIEVMSNGIYKSICHRVLPSENGSRLSIATFYNPGSDAIIYPAPKLTYPTQYRFQDYLNFYSTAKFTDKVSRTQFCQYSFSQDGVGSLSSSFKQFPLNLTLMPTLGHEAQQKVTKFQ</sequence>
<dbReference type="Proteomes" id="UP000324897">
    <property type="component" value="Chromosome 3"/>
</dbReference>
<evidence type="ECO:0000256" key="10">
    <source>
        <dbReference type="ARBA" id="ARBA00039090"/>
    </source>
</evidence>
<proteinExistence type="inferred from homology"/>
<evidence type="ECO:0000256" key="14">
    <source>
        <dbReference type="RuleBase" id="RU003682"/>
    </source>
</evidence>
<comment type="cofactor">
    <cofactor evidence="1">
        <name>Fe cation</name>
        <dbReference type="ChEBI" id="CHEBI:24875"/>
    </cofactor>
</comment>
<comment type="catalytic activity">
    <reaction evidence="12">
        <text>1-aminocyclopropane-1-carboxylate + L-ascorbate + O2 = ethene + L-dehydroascorbate + hydrogen cyanide + CO2 + 2 H2O</text>
        <dbReference type="Rhea" id="RHEA:23640"/>
        <dbReference type="ChEBI" id="CHEBI:15377"/>
        <dbReference type="ChEBI" id="CHEBI:15379"/>
        <dbReference type="ChEBI" id="CHEBI:16526"/>
        <dbReference type="ChEBI" id="CHEBI:18153"/>
        <dbReference type="ChEBI" id="CHEBI:18407"/>
        <dbReference type="ChEBI" id="CHEBI:38290"/>
        <dbReference type="ChEBI" id="CHEBI:58360"/>
        <dbReference type="ChEBI" id="CHEBI:58539"/>
        <dbReference type="EC" id="1.14.17.4"/>
    </reaction>
</comment>
<dbReference type="GO" id="GO:0009815">
    <property type="term" value="F:1-aminocyclopropane-1-carboxylate oxidase activity"/>
    <property type="evidence" value="ECO:0007669"/>
    <property type="project" value="UniProtKB-EC"/>
</dbReference>
<dbReference type="GO" id="GO:0009693">
    <property type="term" value="P:ethylene biosynthetic process"/>
    <property type="evidence" value="ECO:0007669"/>
    <property type="project" value="UniProtKB-KW"/>
</dbReference>
<keyword evidence="3" id="KW-0266">Ethylene biosynthesis</keyword>
<keyword evidence="17" id="KW-1185">Reference proteome</keyword>
<dbReference type="PROSITE" id="PS51471">
    <property type="entry name" value="FE2OG_OXY"/>
    <property type="match status" value="1"/>
</dbReference>
<name>A0A5J9T9D7_9POAL</name>
<keyword evidence="4 14" id="KW-0479">Metal-binding</keyword>
<feature type="domain" description="Fe2OG dioxygenase" evidence="15">
    <location>
        <begin position="145"/>
        <end position="246"/>
    </location>
</feature>
<evidence type="ECO:0000256" key="8">
    <source>
        <dbReference type="ARBA" id="ARBA00033478"/>
    </source>
</evidence>
<dbReference type="Pfam" id="PF03171">
    <property type="entry name" value="2OG-FeII_Oxy"/>
    <property type="match status" value="1"/>
</dbReference>
<dbReference type="InterPro" id="IPR005123">
    <property type="entry name" value="Oxoglu/Fe-dep_dioxygenase_dom"/>
</dbReference>
<dbReference type="InterPro" id="IPR027443">
    <property type="entry name" value="IPNS-like_sf"/>
</dbReference>
<evidence type="ECO:0000313" key="17">
    <source>
        <dbReference type="Proteomes" id="UP000324897"/>
    </source>
</evidence>
<evidence type="ECO:0000256" key="3">
    <source>
        <dbReference type="ARBA" id="ARBA00022666"/>
    </source>
</evidence>
<dbReference type="GO" id="GO:0009835">
    <property type="term" value="P:fruit ripening"/>
    <property type="evidence" value="ECO:0007669"/>
    <property type="project" value="UniProtKB-KW"/>
</dbReference>
<evidence type="ECO:0000256" key="1">
    <source>
        <dbReference type="ARBA" id="ARBA00001962"/>
    </source>
</evidence>
<organism evidence="16 17">
    <name type="scientific">Eragrostis curvula</name>
    <name type="common">weeping love grass</name>
    <dbReference type="NCBI Taxonomy" id="38414"/>
    <lineage>
        <taxon>Eukaryota</taxon>
        <taxon>Viridiplantae</taxon>
        <taxon>Streptophyta</taxon>
        <taxon>Embryophyta</taxon>
        <taxon>Tracheophyta</taxon>
        <taxon>Spermatophyta</taxon>
        <taxon>Magnoliopsida</taxon>
        <taxon>Liliopsida</taxon>
        <taxon>Poales</taxon>
        <taxon>Poaceae</taxon>
        <taxon>PACMAD clade</taxon>
        <taxon>Chloridoideae</taxon>
        <taxon>Eragrostideae</taxon>
        <taxon>Eragrostidinae</taxon>
        <taxon>Eragrostis</taxon>
    </lineage>
</organism>
<dbReference type="SUPFAM" id="SSF51197">
    <property type="entry name" value="Clavaminate synthase-like"/>
    <property type="match status" value="1"/>
</dbReference>
<gene>
    <name evidence="16" type="ORF">EJB05_41332</name>
</gene>
<evidence type="ECO:0000256" key="2">
    <source>
        <dbReference type="ARBA" id="ARBA00008056"/>
    </source>
</evidence>
<dbReference type="EC" id="1.14.17.4" evidence="10"/>
<dbReference type="FunFam" id="2.60.120.330:FF:000010">
    <property type="entry name" value="1-aminocyclopropane-1-carboxylate oxidase 1"/>
    <property type="match status" value="1"/>
</dbReference>
<evidence type="ECO:0000259" key="15">
    <source>
        <dbReference type="PROSITE" id="PS51471"/>
    </source>
</evidence>
<keyword evidence="7 14" id="KW-0408">Iron</keyword>
<evidence type="ECO:0000256" key="12">
    <source>
        <dbReference type="ARBA" id="ARBA00050579"/>
    </source>
</evidence>
<dbReference type="Gene3D" id="2.60.120.330">
    <property type="entry name" value="B-lactam Antibiotic, Isopenicillin N Synthase, Chain"/>
    <property type="match status" value="1"/>
</dbReference>
<protein>
    <recommendedName>
        <fullName evidence="13">1-aminocyclopropane-1-carboxylate oxidase</fullName>
        <ecNumber evidence="10">1.14.17.4</ecNumber>
    </recommendedName>
    <alternativeName>
        <fullName evidence="11">Ethylene-forming enzyme</fullName>
    </alternativeName>
</protein>
<dbReference type="Pfam" id="PF14226">
    <property type="entry name" value="DIOX_N"/>
    <property type="match status" value="1"/>
</dbReference>
<evidence type="ECO:0000313" key="16">
    <source>
        <dbReference type="EMBL" id="TVU07953.1"/>
    </source>
</evidence>
<dbReference type="GO" id="GO:0046872">
    <property type="term" value="F:metal ion binding"/>
    <property type="evidence" value="ECO:0007669"/>
    <property type="project" value="UniProtKB-KW"/>
</dbReference>
<dbReference type="PANTHER" id="PTHR47991">
    <property type="entry name" value="OXOGLUTARATE/IRON-DEPENDENT DIOXYGENASE"/>
    <property type="match status" value="1"/>
</dbReference>
<dbReference type="GO" id="GO:0031418">
    <property type="term" value="F:L-ascorbic acid binding"/>
    <property type="evidence" value="ECO:0007669"/>
    <property type="project" value="UniProtKB-KW"/>
</dbReference>
<evidence type="ECO:0000256" key="9">
    <source>
        <dbReference type="ARBA" id="ARBA00037892"/>
    </source>
</evidence>
<comment type="caution">
    <text evidence="16">The sequence shown here is derived from an EMBL/GenBank/DDBJ whole genome shotgun (WGS) entry which is preliminary data.</text>
</comment>
<evidence type="ECO:0000256" key="11">
    <source>
        <dbReference type="ARBA" id="ARBA00041616"/>
    </source>
</evidence>
<dbReference type="AlphaFoldDB" id="A0A5J9T9D7"/>
<keyword evidence="6 14" id="KW-0560">Oxidoreductase</keyword>
<dbReference type="Gramene" id="TVU07953">
    <property type="protein sequence ID" value="TVU07953"/>
    <property type="gene ID" value="EJB05_41332"/>
</dbReference>
<keyword evidence="8" id="KW-0292">Fruit ripening</keyword>
<evidence type="ECO:0000256" key="5">
    <source>
        <dbReference type="ARBA" id="ARBA00022896"/>
    </source>
</evidence>
<dbReference type="OrthoDB" id="288590at2759"/>
<dbReference type="InterPro" id="IPR026992">
    <property type="entry name" value="DIOX_N"/>
</dbReference>
<dbReference type="InterPro" id="IPR044861">
    <property type="entry name" value="IPNS-like_FE2OG_OXY"/>
</dbReference>
<evidence type="ECO:0000256" key="7">
    <source>
        <dbReference type="ARBA" id="ARBA00023004"/>
    </source>
</evidence>
<evidence type="ECO:0000256" key="6">
    <source>
        <dbReference type="ARBA" id="ARBA00023002"/>
    </source>
</evidence>